<comment type="caution">
    <text evidence="5">The sequence shown here is derived from an EMBL/GenBank/DDBJ whole genome shotgun (WGS) entry which is preliminary data.</text>
</comment>
<sequence length="1469" mass="158898">RPAAAAPQVLLVSSKSVEDDLGIDTLVGEYVEAGTNHGRKVFKRRKTSTVGAPASVFIYYWDNRDGANFSGWWFGESVGGAQVWCRCAKADMMPPQTDWRIPWDGQINADLVVQPKRAVPSPVAKQLAKIEAKEELHEPGSTQAISRAEMDDRVQRATDLVVLAEIEATQALESATALLEGEVELEGVRSVVELLQAQLDALLGVHKPLAADVMHARRSAPDVVAALSGLTPRVRSVQASLAQELKRAKEIMVQKRQQGAEQRKVAADEEGRAGKEQQDSRTLEAALPKVMEAATLAEEMLEAVVSAARPLGGQVGEESGEIAKAALNETEGALKKAQVALKKAKALLGEKVVEAKKFAPGTRKVALSEYTVLQEKVIEIQKQLSPYMQVRKDYEQRAQTAQLLAELDSRLKDVEAEVEQVTAALAGEAQPSVELVKSADAAYPALVGRLSSMQKLLEQQLQTASPGGTLREELGRMRVRCKSCKERLDGLRARLRGDLDVIRLQSMLRTAMERAEAAEEALLNVTASEEPFLKGVDAMSPEEAAEALAGCRAATHEGEAKVGQARTFLQARASDLERFPEGMRASSAEELAQLQNRVEVVSQKLAAFRRETAQRESSSLLGEVVSLVAEAELRVQAAAQAGAPLAAASRAGGEASGGFGQMDVGKLAEATEKMLEAEKSAALACAQAQKVLASKQREAKEKQREVPHGFVAGVSELQERLSCAQAALAKQRKAALQGEKLWKVQLVLGQAEERMQQVEAKVEEAEVLTTPLGDERLPTEETTVAMEAAVASAQAALDEVAIAVQAAQSQQSKAQILAPGVHLDQLQTRVEDCQSKLEEMRGITSELRERVEFEAVLEEARAKLKRVQELLAKTSEAEAPYTKGGEIEVSAAALVIRACDASSAAIQQSLGEARAFVATRSLETKRLSDAVANMGRHELDSMSGQLAEAAQRLAQFRRDTDGRRKVVFEQEALAKVSAAEASVQRTVLAAEQLAAGELAPQAASEACSSFGEAAESAVEAIESSRQFLVERMRDKRVQLDKAEVVKLSARLDAAQQDLTKAKDGASEHEQRIAAKLLLSQAAEVIPNLEAEIEKATEAAAPLADGGKGFIAASLSKMAVEALTEYLQKAKLSREEFFVRELRKDQSQDEVSAEAFGAFLLGRLPELCAGRLAFSAEQQESIFKQADVDKDGKLSKAEFLDMFRERYVCTRGITITDTFELEGSKTLDKLEVDDVVESSEEPSMQGALGLLRLKVKSLKDGTEGWVTLQGNQGSTYLRPFTAYAAFVRGLEQSLSAAQDALTKAKTFVGTKSAQIRSITQGPLAEARPELAKLRPQLAGLQVRLEQLQQSVDSGRKEHSRREEQERQRQEEKMERQDVELALKACSATASRVAEALAHLEETALPLLSSQAQESTASLEKPLSARRSTVAAAAALVDEAKLALESLREPRAKAVKANPGRPWATKGGPWQ</sequence>
<proteinExistence type="predicted"/>
<feature type="coiled-coil region" evidence="2">
    <location>
        <begin position="823"/>
        <end position="877"/>
    </location>
</feature>
<dbReference type="InterPro" id="IPR002048">
    <property type="entry name" value="EF_hand_dom"/>
</dbReference>
<feature type="region of interest" description="Disordered" evidence="3">
    <location>
        <begin position="1347"/>
        <end position="1374"/>
    </location>
</feature>
<protein>
    <recommendedName>
        <fullName evidence="4">EF-hand domain-containing protein</fullName>
    </recommendedName>
</protein>
<dbReference type="InterPro" id="IPR018247">
    <property type="entry name" value="EF_Hand_1_Ca_BS"/>
</dbReference>
<feature type="compositionally biased region" description="Basic and acidic residues" evidence="3">
    <location>
        <begin position="1352"/>
        <end position="1374"/>
    </location>
</feature>
<reference evidence="5" key="1">
    <citation type="submission" date="2021-02" db="EMBL/GenBank/DDBJ databases">
        <authorList>
            <person name="Dougan E. K."/>
            <person name="Rhodes N."/>
            <person name="Thang M."/>
            <person name="Chan C."/>
        </authorList>
    </citation>
    <scope>NUCLEOTIDE SEQUENCE</scope>
</reference>
<evidence type="ECO:0000256" key="3">
    <source>
        <dbReference type="SAM" id="MobiDB-lite"/>
    </source>
</evidence>
<evidence type="ECO:0000259" key="4">
    <source>
        <dbReference type="PROSITE" id="PS50222"/>
    </source>
</evidence>
<organism evidence="5 6">
    <name type="scientific">Polarella glacialis</name>
    <name type="common">Dinoflagellate</name>
    <dbReference type="NCBI Taxonomy" id="89957"/>
    <lineage>
        <taxon>Eukaryota</taxon>
        <taxon>Sar</taxon>
        <taxon>Alveolata</taxon>
        <taxon>Dinophyceae</taxon>
        <taxon>Suessiales</taxon>
        <taxon>Suessiaceae</taxon>
        <taxon>Polarella</taxon>
    </lineage>
</organism>
<dbReference type="PROSITE" id="PS00018">
    <property type="entry name" value="EF_HAND_1"/>
    <property type="match status" value="1"/>
</dbReference>
<feature type="coiled-coil region" evidence="2">
    <location>
        <begin position="1044"/>
        <end position="1098"/>
    </location>
</feature>
<dbReference type="SUPFAM" id="SSF47473">
    <property type="entry name" value="EF-hand"/>
    <property type="match status" value="1"/>
</dbReference>
<keyword evidence="6" id="KW-1185">Reference proteome</keyword>
<feature type="region of interest" description="Disordered" evidence="3">
    <location>
        <begin position="1450"/>
        <end position="1469"/>
    </location>
</feature>
<evidence type="ECO:0000313" key="6">
    <source>
        <dbReference type="Proteomes" id="UP000654075"/>
    </source>
</evidence>
<feature type="domain" description="EF-hand" evidence="4">
    <location>
        <begin position="1173"/>
        <end position="1208"/>
    </location>
</feature>
<accession>A0A813HWD7</accession>
<evidence type="ECO:0000256" key="1">
    <source>
        <dbReference type="ARBA" id="ARBA00022837"/>
    </source>
</evidence>
<feature type="non-terminal residue" evidence="5">
    <location>
        <position position="1469"/>
    </location>
</feature>
<evidence type="ECO:0000256" key="2">
    <source>
        <dbReference type="SAM" id="Coils"/>
    </source>
</evidence>
<dbReference type="EMBL" id="CAJNNV010033324">
    <property type="protein sequence ID" value="CAE8643293.1"/>
    <property type="molecule type" value="Genomic_DNA"/>
</dbReference>
<keyword evidence="1" id="KW-0106">Calcium</keyword>
<dbReference type="Proteomes" id="UP000654075">
    <property type="component" value="Unassembled WGS sequence"/>
</dbReference>
<dbReference type="GO" id="GO:0005509">
    <property type="term" value="F:calcium ion binding"/>
    <property type="evidence" value="ECO:0007669"/>
    <property type="project" value="InterPro"/>
</dbReference>
<feature type="non-terminal residue" evidence="5">
    <location>
        <position position="1"/>
    </location>
</feature>
<feature type="compositionally biased region" description="Basic and acidic residues" evidence="3">
    <location>
        <begin position="261"/>
        <end position="282"/>
    </location>
</feature>
<feature type="coiled-coil region" evidence="2">
    <location>
        <begin position="397"/>
        <end position="424"/>
    </location>
</feature>
<gene>
    <name evidence="5" type="ORF">PGLA1383_LOCUS57641</name>
</gene>
<feature type="coiled-coil region" evidence="2">
    <location>
        <begin position="584"/>
        <end position="611"/>
    </location>
</feature>
<feature type="coiled-coil region" evidence="2">
    <location>
        <begin position="685"/>
        <end position="768"/>
    </location>
</feature>
<dbReference type="Gene3D" id="1.10.238.10">
    <property type="entry name" value="EF-hand"/>
    <property type="match status" value="1"/>
</dbReference>
<keyword evidence="2" id="KW-0175">Coiled coil</keyword>
<dbReference type="InterPro" id="IPR011992">
    <property type="entry name" value="EF-hand-dom_pair"/>
</dbReference>
<dbReference type="PROSITE" id="PS50222">
    <property type="entry name" value="EF_HAND_2"/>
    <property type="match status" value="1"/>
</dbReference>
<feature type="region of interest" description="Disordered" evidence="3">
    <location>
        <begin position="256"/>
        <end position="282"/>
    </location>
</feature>
<name>A0A813HWD7_POLGL</name>
<dbReference type="OrthoDB" id="438593at2759"/>
<evidence type="ECO:0000313" key="5">
    <source>
        <dbReference type="EMBL" id="CAE8643293.1"/>
    </source>
</evidence>